<organism evidence="2 3">
    <name type="scientific">Neocallimastix californiae</name>
    <dbReference type="NCBI Taxonomy" id="1754190"/>
    <lineage>
        <taxon>Eukaryota</taxon>
        <taxon>Fungi</taxon>
        <taxon>Fungi incertae sedis</taxon>
        <taxon>Chytridiomycota</taxon>
        <taxon>Chytridiomycota incertae sedis</taxon>
        <taxon>Neocallimastigomycetes</taxon>
        <taxon>Neocallimastigales</taxon>
        <taxon>Neocallimastigaceae</taxon>
        <taxon>Neocallimastix</taxon>
    </lineage>
</organism>
<name>A0A1Y2AGP3_9FUNG</name>
<comment type="caution">
    <text evidence="2">The sequence shown here is derived from an EMBL/GenBank/DDBJ whole genome shotgun (WGS) entry which is preliminary data.</text>
</comment>
<feature type="compositionally biased region" description="Basic residues" evidence="1">
    <location>
        <begin position="202"/>
        <end position="211"/>
    </location>
</feature>
<dbReference type="InterPro" id="IPR012677">
    <property type="entry name" value="Nucleotide-bd_a/b_plait_sf"/>
</dbReference>
<dbReference type="Gene3D" id="3.30.70.330">
    <property type="match status" value="1"/>
</dbReference>
<evidence type="ECO:0000256" key="1">
    <source>
        <dbReference type="SAM" id="MobiDB-lite"/>
    </source>
</evidence>
<dbReference type="GO" id="GO:0003676">
    <property type="term" value="F:nucleic acid binding"/>
    <property type="evidence" value="ECO:0007669"/>
    <property type="project" value="InterPro"/>
</dbReference>
<gene>
    <name evidence="2" type="ORF">LY90DRAFT_676199</name>
</gene>
<dbReference type="EMBL" id="MCOG01000262">
    <property type="protein sequence ID" value="ORY21624.1"/>
    <property type="molecule type" value="Genomic_DNA"/>
</dbReference>
<dbReference type="Proteomes" id="UP000193920">
    <property type="component" value="Unassembled WGS sequence"/>
</dbReference>
<dbReference type="InterPro" id="IPR035979">
    <property type="entry name" value="RBD_domain_sf"/>
</dbReference>
<dbReference type="SUPFAM" id="SSF54928">
    <property type="entry name" value="RNA-binding domain, RBD"/>
    <property type="match status" value="1"/>
</dbReference>
<reference evidence="2 3" key="1">
    <citation type="submission" date="2016-08" db="EMBL/GenBank/DDBJ databases">
        <title>A Parts List for Fungal Cellulosomes Revealed by Comparative Genomics.</title>
        <authorList>
            <consortium name="DOE Joint Genome Institute"/>
            <person name="Haitjema C.H."/>
            <person name="Gilmore S.P."/>
            <person name="Henske J.K."/>
            <person name="Solomon K.V."/>
            <person name="De Groot R."/>
            <person name="Kuo A."/>
            <person name="Mondo S.J."/>
            <person name="Salamov A.A."/>
            <person name="Labutti K."/>
            <person name="Zhao Z."/>
            <person name="Chiniquy J."/>
            <person name="Barry K."/>
            <person name="Brewer H.M."/>
            <person name="Purvine S.O."/>
            <person name="Wright A.T."/>
            <person name="Boxma B."/>
            <person name="Van Alen T."/>
            <person name="Hackstein J.H."/>
            <person name="Baker S.E."/>
            <person name="Grigoriev I.V."/>
            <person name="O'Malley M.A."/>
        </authorList>
    </citation>
    <scope>NUCLEOTIDE SEQUENCE [LARGE SCALE GENOMIC DNA]</scope>
    <source>
        <strain evidence="2 3">G1</strain>
    </source>
</reference>
<dbReference type="STRING" id="1754190.A0A1Y2AGP3"/>
<feature type="region of interest" description="Disordered" evidence="1">
    <location>
        <begin position="188"/>
        <end position="211"/>
    </location>
</feature>
<evidence type="ECO:0008006" key="4">
    <source>
        <dbReference type="Google" id="ProtNLM"/>
    </source>
</evidence>
<accession>A0A1Y2AGP3</accession>
<dbReference type="OrthoDB" id="439808at2759"/>
<feature type="compositionally biased region" description="Basic and acidic residues" evidence="1">
    <location>
        <begin position="188"/>
        <end position="201"/>
    </location>
</feature>
<evidence type="ECO:0000313" key="2">
    <source>
        <dbReference type="EMBL" id="ORY21624.1"/>
    </source>
</evidence>
<evidence type="ECO:0000313" key="3">
    <source>
        <dbReference type="Proteomes" id="UP000193920"/>
    </source>
</evidence>
<proteinExistence type="predicted"/>
<dbReference type="AlphaFoldDB" id="A0A1Y2AGP3"/>
<sequence>MFGGYGEILFLDKHIEENDTITAYAYYKNNEIARKTIDKMNGGTIKDNKINIELITPIPSCLWIGNIDFQKIDIDELIDKLKNFGEIKTLEIYDENNCLYINYMEVDNAVKLKKEIPYILNNAVIEFCIPVANDYKRELYGKNRLINENNNTTINNSLSLDNIENDNENDKYNKSAKRVKIDETQVKENNDSNEVKNESSKSRKIRNKRNRYQGSQAFWSTSVSVKNDSQVKIEDIKLDTEKKVDTSNNEEDKKKDISLKKENNIDKKPVILDEPKPINKMKLALRSWKIKIKTVVSYKGNKINMIVHYIDGDKDKFNEVFGNNNSIKFEKPIEPNENLLKKIKERIGIYRDPSWSVCIGYVDDEGDYTEKMKSDFERIEKVNNKLSRKHHINMMEIPNKKKTIVVLLPSDSYFDYMFEDIFVKESREEKVIMDGFGKFQFFAFIVFDSKVE</sequence>
<protein>
    <recommendedName>
        <fullName evidence="4">RRM domain-containing protein</fullName>
    </recommendedName>
</protein>
<keyword evidence="3" id="KW-1185">Reference proteome</keyword>